<dbReference type="SUPFAM" id="SSF54060">
    <property type="entry name" value="His-Me finger endonucleases"/>
    <property type="match status" value="1"/>
</dbReference>
<name>A0A9W6ZR89_9STRA</name>
<proteinExistence type="inferred from homology"/>
<dbReference type="GO" id="GO:0004519">
    <property type="term" value="F:endonuclease activity"/>
    <property type="evidence" value="ECO:0007669"/>
    <property type="project" value="TreeGrafter"/>
</dbReference>
<evidence type="ECO:0000256" key="3">
    <source>
        <dbReference type="PIRSR" id="PIRSR640255-2"/>
    </source>
</evidence>
<dbReference type="SMART" id="SM00892">
    <property type="entry name" value="Endonuclease_NS"/>
    <property type="match status" value="1"/>
</dbReference>
<feature type="transmembrane region" description="Helical" evidence="5">
    <location>
        <begin position="96"/>
        <end position="122"/>
    </location>
</feature>
<dbReference type="PANTHER" id="PTHR13966:SF5">
    <property type="entry name" value="ENDONUCLEASE G, MITOCHONDRIAL"/>
    <property type="match status" value="1"/>
</dbReference>
<feature type="domain" description="DNA/RNA non-specific endonuclease/pyrophosphatase/phosphodiesterase" evidence="7">
    <location>
        <begin position="791"/>
        <end position="1038"/>
    </location>
</feature>
<comment type="caution">
    <text evidence="8">The sequence shown here is derived from an EMBL/GenBank/DDBJ whole genome shotgun (WGS) entry which is preliminary data.</text>
</comment>
<feature type="transmembrane region" description="Helical" evidence="5">
    <location>
        <begin position="288"/>
        <end position="308"/>
    </location>
</feature>
<dbReference type="GO" id="GO:0003676">
    <property type="term" value="F:nucleic acid binding"/>
    <property type="evidence" value="ECO:0007669"/>
    <property type="project" value="InterPro"/>
</dbReference>
<evidence type="ECO:0000256" key="1">
    <source>
        <dbReference type="ARBA" id="ARBA00010052"/>
    </source>
</evidence>
<dbReference type="InterPro" id="IPR036392">
    <property type="entry name" value="PLAT/LH2_dom_sf"/>
</dbReference>
<keyword evidence="5" id="KW-0472">Membrane</keyword>
<accession>A0A9W6ZR89</accession>
<evidence type="ECO:0000256" key="2">
    <source>
        <dbReference type="PIRSR" id="PIRSR640255-1"/>
    </source>
</evidence>
<reference evidence="8" key="1">
    <citation type="submission" date="2022-07" db="EMBL/GenBank/DDBJ databases">
        <title>Genome analysis of Parmales, a sister group of diatoms, reveals the evolutionary specialization of diatoms from phago-mixotrophs to photoautotrophs.</title>
        <authorList>
            <person name="Ban H."/>
            <person name="Sato S."/>
            <person name="Yoshikawa S."/>
            <person name="Kazumasa Y."/>
            <person name="Nakamura Y."/>
            <person name="Ichinomiya M."/>
            <person name="Saitoh K."/>
            <person name="Sato N."/>
            <person name="Blanc-Mathieu R."/>
            <person name="Endo H."/>
            <person name="Kuwata A."/>
            <person name="Ogata H."/>
        </authorList>
    </citation>
    <scope>NUCLEOTIDE SEQUENCE</scope>
</reference>
<dbReference type="PANTHER" id="PTHR13966">
    <property type="entry name" value="ENDONUCLEASE RELATED"/>
    <property type="match status" value="1"/>
</dbReference>
<comment type="similarity">
    <text evidence="1">Belongs to the DNA/RNA non-specific endonuclease family.</text>
</comment>
<organism evidence="8 9">
    <name type="scientific">Triparma retinervis</name>
    <dbReference type="NCBI Taxonomy" id="2557542"/>
    <lineage>
        <taxon>Eukaryota</taxon>
        <taxon>Sar</taxon>
        <taxon>Stramenopiles</taxon>
        <taxon>Ochrophyta</taxon>
        <taxon>Bolidophyceae</taxon>
        <taxon>Parmales</taxon>
        <taxon>Triparmaceae</taxon>
        <taxon>Triparma</taxon>
    </lineage>
</organism>
<sequence>MPPVSFNNSVVEKDSKVLLGQDAGPNKVKFEVEEGGGQSKSNIRMPKRATGFARKSFRMSMAYKIHKTYDDSASSIYHECSDIVSNMLGSKRSFSLYFSVALSSFMTISSAAVISSLVMMLYGSYVTTLHPASIASFLLTYALFIAASSTVTAVIIKKCGRHFFLNCKHCILGKGKNLAPDQEIDIMNDITVVQDLLINRWASQSSYAVTEVVAILCILFFDASLFGYACLLFVISKLLSTCEDWVQLREQDHFNKINFQKEQDISMDEEISWYENALAGHNFITLTYAAYSHFMPVLFLYIALTACIESPDGDALPLSKAMSSSVFFFVTCYSALKQHGNTEYMIKNCFHGYKVIKFDKDSGGYVFTKEAIATYQEDRPKVTCSPSGIRKMSTMGILGYGFTAVVILGLVITFSLVVKAGFDVTNGEAADGSGGSSEPLGANTAAAAGNSFCNDVFITCSHVPDDGSYSTFTTGTHFSVTEGCTLETSASDLLRRCADDFVALENEDAEEIEVTYEDDESDDVAAAEAAIQDIGAEALATPTASNTNVGGSVVIAASYTNWKNSKHTFHQVFTVDGVADSDISEGGRRRRNLSGATEAAVSSSGEPSSSNYIDDTEVLLASGHQLTFTVGTGRYDSSKDSISVVLVGSNGVATTPVSIGKNFLKGEVRKTTIYSPVDLGTITSVELISSGKDGLKFKKIEVGKTREGTMKGFVKCSGSKRKGTWNCLGVVPIMAKSGGECIAECDPARQPAVPSLSSIVSFDSSSSEVDVLDYPFGDVWNDCDVKGPMKFTYDAKCDTGCEARAHSFKIPPKEMAKFDDDAKAEKGKDGGCQQDSTSAYPEWCLTPQDGGVGPWSMAGMSVSERKAACPDKEKRVAHDRGHQIPANNFDFDKDIIEATNYMTNIMPQAAQMNRGAWLKTEMLVECWRNYLPTLVFGGAVLLGSGGTTLADVPEWESDRTEWFVPSHGVKNPAYFWKVVVTGADSDKGEDSEQHIAFWMPNHESASNANTKNYIVSIETLEANLDKFGETISFNLPDKGEKWADVWDLNPPGQKCSVA</sequence>
<dbReference type="Pfam" id="PF01223">
    <property type="entry name" value="Endonuclease_NS"/>
    <property type="match status" value="1"/>
</dbReference>
<feature type="transmembrane region" description="Helical" evidence="5">
    <location>
        <begin position="397"/>
        <end position="418"/>
    </location>
</feature>
<dbReference type="GO" id="GO:0016787">
    <property type="term" value="F:hydrolase activity"/>
    <property type="evidence" value="ECO:0007669"/>
    <property type="project" value="InterPro"/>
</dbReference>
<dbReference type="OrthoDB" id="71144at2759"/>
<evidence type="ECO:0000256" key="4">
    <source>
        <dbReference type="SAM" id="MobiDB-lite"/>
    </source>
</evidence>
<dbReference type="Proteomes" id="UP001165082">
    <property type="component" value="Unassembled WGS sequence"/>
</dbReference>
<keyword evidence="5" id="KW-0812">Transmembrane</keyword>
<keyword evidence="9" id="KW-1185">Reference proteome</keyword>
<dbReference type="InterPro" id="IPR040255">
    <property type="entry name" value="Non-specific_endonuclease"/>
</dbReference>
<keyword evidence="5" id="KW-1133">Transmembrane helix</keyword>
<dbReference type="InterPro" id="IPR044925">
    <property type="entry name" value="His-Me_finger_sf"/>
</dbReference>
<gene>
    <name evidence="8" type="ORF">TrRE_jg12177</name>
</gene>
<evidence type="ECO:0000256" key="5">
    <source>
        <dbReference type="SAM" id="Phobius"/>
    </source>
</evidence>
<keyword evidence="3" id="KW-0479">Metal-binding</keyword>
<feature type="transmembrane region" description="Helical" evidence="5">
    <location>
        <begin position="134"/>
        <end position="156"/>
    </location>
</feature>
<dbReference type="AlphaFoldDB" id="A0A9W6ZR89"/>
<dbReference type="GO" id="GO:0046872">
    <property type="term" value="F:metal ion binding"/>
    <property type="evidence" value="ECO:0007669"/>
    <property type="project" value="UniProtKB-KW"/>
</dbReference>
<evidence type="ECO:0000313" key="9">
    <source>
        <dbReference type="Proteomes" id="UP001165082"/>
    </source>
</evidence>
<dbReference type="Gene3D" id="3.40.570.10">
    <property type="entry name" value="Extracellular Endonuclease, subunit A"/>
    <property type="match status" value="1"/>
</dbReference>
<dbReference type="InterPro" id="IPR020821">
    <property type="entry name" value="ENPP1-3/EXOG-like_nuc-like"/>
</dbReference>
<dbReference type="InterPro" id="IPR044929">
    <property type="entry name" value="DNA/RNA_non-sp_Endonuclease_sf"/>
</dbReference>
<feature type="binding site" evidence="3">
    <location>
        <position position="913"/>
    </location>
    <ligand>
        <name>Mg(2+)</name>
        <dbReference type="ChEBI" id="CHEBI:18420"/>
        <note>catalytic</note>
    </ligand>
</feature>
<dbReference type="InterPro" id="IPR001604">
    <property type="entry name" value="Endo_G_ENPP1-like_dom"/>
</dbReference>
<feature type="active site" description="Proton acceptor" evidence="2">
    <location>
        <position position="882"/>
    </location>
</feature>
<feature type="transmembrane region" description="Helical" evidence="5">
    <location>
        <begin position="212"/>
        <end position="235"/>
    </location>
</feature>
<protein>
    <submittedName>
        <fullName evidence="8">Uncharacterized protein</fullName>
    </submittedName>
</protein>
<dbReference type="SUPFAM" id="SSF49723">
    <property type="entry name" value="Lipase/lipooxygenase domain (PLAT/LH2 domain)"/>
    <property type="match status" value="1"/>
</dbReference>
<evidence type="ECO:0000313" key="8">
    <source>
        <dbReference type="EMBL" id="GMH55927.1"/>
    </source>
</evidence>
<evidence type="ECO:0000259" key="7">
    <source>
        <dbReference type="SMART" id="SM00892"/>
    </source>
</evidence>
<feature type="region of interest" description="Disordered" evidence="4">
    <location>
        <begin position="581"/>
        <end position="612"/>
    </location>
</feature>
<dbReference type="EMBL" id="BRXZ01003499">
    <property type="protein sequence ID" value="GMH55927.1"/>
    <property type="molecule type" value="Genomic_DNA"/>
</dbReference>
<feature type="domain" description="ENPP1-3/EXOG-like endonuclease/phosphodiesterase" evidence="6">
    <location>
        <begin position="833"/>
        <end position="1027"/>
    </location>
</feature>
<dbReference type="SMART" id="SM00477">
    <property type="entry name" value="NUC"/>
    <property type="match status" value="1"/>
</dbReference>
<evidence type="ECO:0000259" key="6">
    <source>
        <dbReference type="SMART" id="SM00477"/>
    </source>
</evidence>